<dbReference type="PROSITE" id="PS50850">
    <property type="entry name" value="MFS"/>
    <property type="match status" value="1"/>
</dbReference>
<dbReference type="InterPro" id="IPR020846">
    <property type="entry name" value="MFS_dom"/>
</dbReference>
<dbReference type="AlphaFoldDB" id="A0A7U2NPA8"/>
<keyword evidence="4 6" id="KW-1133">Transmembrane helix</keyword>
<feature type="transmembrane region" description="Helical" evidence="6">
    <location>
        <begin position="375"/>
        <end position="396"/>
    </location>
</feature>
<feature type="transmembrane region" description="Helical" evidence="6">
    <location>
        <begin position="308"/>
        <end position="329"/>
    </location>
</feature>
<keyword evidence="9" id="KW-1185">Reference proteome</keyword>
<dbReference type="PANTHER" id="PTHR23502">
    <property type="entry name" value="MAJOR FACILITATOR SUPERFAMILY"/>
    <property type="match status" value="1"/>
</dbReference>
<dbReference type="PANTHER" id="PTHR23502:SF74">
    <property type="entry name" value="MAJOR FACILITATOR SUPERFAMILY (MFS) PROFILE DOMAIN-CONTAINING PROTEIN"/>
    <property type="match status" value="1"/>
</dbReference>
<evidence type="ECO:0000256" key="2">
    <source>
        <dbReference type="ARBA" id="ARBA00008335"/>
    </source>
</evidence>
<evidence type="ECO:0000313" key="9">
    <source>
        <dbReference type="Proteomes" id="UP000663193"/>
    </source>
</evidence>
<dbReference type="EMBL" id="CP069041">
    <property type="protein sequence ID" value="QRD05548.1"/>
    <property type="molecule type" value="Genomic_DNA"/>
</dbReference>
<feature type="transmembrane region" description="Helical" evidence="6">
    <location>
        <begin position="408"/>
        <end position="428"/>
    </location>
</feature>
<dbReference type="GO" id="GO:0022857">
    <property type="term" value="F:transmembrane transporter activity"/>
    <property type="evidence" value="ECO:0007669"/>
    <property type="project" value="InterPro"/>
</dbReference>
<feature type="transmembrane region" description="Helical" evidence="6">
    <location>
        <begin position="350"/>
        <end position="369"/>
    </location>
</feature>
<feature type="transmembrane region" description="Helical" evidence="6">
    <location>
        <begin position="76"/>
        <end position="94"/>
    </location>
</feature>
<feature type="transmembrane region" description="Helical" evidence="6">
    <location>
        <begin position="193"/>
        <end position="213"/>
    </location>
</feature>
<evidence type="ECO:0000313" key="8">
    <source>
        <dbReference type="EMBL" id="QRD05548.1"/>
    </source>
</evidence>
<reference evidence="9" key="1">
    <citation type="journal article" date="2021" name="BMC Genomics">
        <title>Chromosome-level genome assembly and manually-curated proteome of model necrotroph Parastagonospora nodorum Sn15 reveals a genome-wide trove of candidate effector homologs, and redundancy of virulence-related functions within an accessory chromosome.</title>
        <authorList>
            <person name="Bertazzoni S."/>
            <person name="Jones D.A.B."/>
            <person name="Phan H.T."/>
            <person name="Tan K.-C."/>
            <person name="Hane J.K."/>
        </authorList>
    </citation>
    <scope>NUCLEOTIDE SEQUENCE [LARGE SCALE GENOMIC DNA]</scope>
    <source>
        <strain evidence="9">SN15 / ATCC MYA-4574 / FGSC 10173)</strain>
    </source>
</reference>
<gene>
    <name evidence="8" type="ORF">JI435_058320</name>
</gene>
<feature type="transmembrane region" description="Helical" evidence="6">
    <location>
        <begin position="131"/>
        <end position="153"/>
    </location>
</feature>
<comment type="subcellular location">
    <subcellularLocation>
        <location evidence="1">Membrane</location>
        <topology evidence="1">Multi-pass membrane protein</topology>
    </subcellularLocation>
</comment>
<feature type="transmembrane region" description="Helical" evidence="6">
    <location>
        <begin position="165"/>
        <end position="187"/>
    </location>
</feature>
<dbReference type="Pfam" id="PF07690">
    <property type="entry name" value="MFS_1"/>
    <property type="match status" value="1"/>
</dbReference>
<accession>A0A7U2NPA8</accession>
<sequence length="501" mass="54902">MASVHPPIDGDMGDVRVVAFSQGDPERAANWSTRRKILVLIIGLALASNSTLGSSLPSGASHYLSKEFNVSSTEQLALPNSVFLIGYVFGPPLFSPLSEMHGRRIVMLSTFFGFTVFTLACALAPTWTALLIFRFVSGAFASAPITVVGGIFADIYDDPVRRGQAIALIGLTSIGPIIGPIISGFVSPVSWRWSFWVGLIIAGVTWPLVLALPETYPPVILLRRAKRMRVASPNSSRAIYAPIELEDNGWKHTVTVKLARPVVMFKEPIVICTCMYLALQFGIFYIFFQVYPIVFQGVYKFNDGLAGVALVPVGVGGVIGCGIAIWYDIFLEQAKKRNASWPKSEEYRRLPLACISGPLNVLSLFWLGWTARSDIHWIVPMLAGVPFGIGLELVFISMLNYLADAYDLFAASALASSAFSRSIFAVLLPLSAGPMYETLGIPWACSLLGFLSLIMAIIPFVFLRYGTWLRMHSPYCQELLKLKERGSADTSQVMMESRSAE</sequence>
<feature type="domain" description="Major facilitator superfamily (MFS) profile" evidence="7">
    <location>
        <begin position="36"/>
        <end position="467"/>
    </location>
</feature>
<dbReference type="OrthoDB" id="5141738at2759"/>
<dbReference type="VEuPathDB" id="FungiDB:JI435_058320"/>
<dbReference type="GO" id="GO:0016020">
    <property type="term" value="C:membrane"/>
    <property type="evidence" value="ECO:0007669"/>
    <property type="project" value="UniProtKB-SubCell"/>
</dbReference>
<dbReference type="InterPro" id="IPR011701">
    <property type="entry name" value="MFS"/>
</dbReference>
<feature type="transmembrane region" description="Helical" evidence="6">
    <location>
        <begin position="440"/>
        <end position="463"/>
    </location>
</feature>
<evidence type="ECO:0000256" key="1">
    <source>
        <dbReference type="ARBA" id="ARBA00004141"/>
    </source>
</evidence>
<proteinExistence type="inferred from homology"/>
<dbReference type="InterPro" id="IPR036259">
    <property type="entry name" value="MFS_trans_sf"/>
</dbReference>
<name>A0A7U2NPA8_PHANO</name>
<keyword evidence="5 6" id="KW-0472">Membrane</keyword>
<comment type="similarity">
    <text evidence="2">Belongs to the major facilitator superfamily.</text>
</comment>
<feature type="transmembrane region" description="Helical" evidence="6">
    <location>
        <begin position="269"/>
        <end position="288"/>
    </location>
</feature>
<evidence type="ECO:0000259" key="7">
    <source>
        <dbReference type="PROSITE" id="PS50850"/>
    </source>
</evidence>
<evidence type="ECO:0000256" key="5">
    <source>
        <dbReference type="ARBA" id="ARBA00023136"/>
    </source>
</evidence>
<keyword evidence="3 6" id="KW-0812">Transmembrane</keyword>
<dbReference type="Proteomes" id="UP000663193">
    <property type="component" value="Chromosome 19"/>
</dbReference>
<dbReference type="Gene3D" id="1.20.1250.20">
    <property type="entry name" value="MFS general substrate transporter like domains"/>
    <property type="match status" value="1"/>
</dbReference>
<organism evidence="8 9">
    <name type="scientific">Phaeosphaeria nodorum (strain SN15 / ATCC MYA-4574 / FGSC 10173)</name>
    <name type="common">Glume blotch fungus</name>
    <name type="synonym">Parastagonospora nodorum</name>
    <dbReference type="NCBI Taxonomy" id="321614"/>
    <lineage>
        <taxon>Eukaryota</taxon>
        <taxon>Fungi</taxon>
        <taxon>Dikarya</taxon>
        <taxon>Ascomycota</taxon>
        <taxon>Pezizomycotina</taxon>
        <taxon>Dothideomycetes</taxon>
        <taxon>Pleosporomycetidae</taxon>
        <taxon>Pleosporales</taxon>
        <taxon>Pleosporineae</taxon>
        <taxon>Phaeosphaeriaceae</taxon>
        <taxon>Parastagonospora</taxon>
    </lineage>
</organism>
<evidence type="ECO:0000256" key="3">
    <source>
        <dbReference type="ARBA" id="ARBA00022692"/>
    </source>
</evidence>
<feature type="transmembrane region" description="Helical" evidence="6">
    <location>
        <begin position="37"/>
        <end position="56"/>
    </location>
</feature>
<evidence type="ECO:0000256" key="6">
    <source>
        <dbReference type="SAM" id="Phobius"/>
    </source>
</evidence>
<dbReference type="SUPFAM" id="SSF103473">
    <property type="entry name" value="MFS general substrate transporter"/>
    <property type="match status" value="1"/>
</dbReference>
<dbReference type="FunFam" id="1.20.1250.20:FF:000082">
    <property type="entry name" value="MFS multidrug transporter, putative"/>
    <property type="match status" value="1"/>
</dbReference>
<feature type="transmembrane region" description="Helical" evidence="6">
    <location>
        <begin position="106"/>
        <end position="125"/>
    </location>
</feature>
<evidence type="ECO:0000256" key="4">
    <source>
        <dbReference type="ARBA" id="ARBA00022989"/>
    </source>
</evidence>
<protein>
    <recommendedName>
        <fullName evidence="7">Major facilitator superfamily (MFS) profile domain-containing protein</fullName>
    </recommendedName>
</protein>